<dbReference type="Gene3D" id="3.40.50.720">
    <property type="entry name" value="NAD(P)-binding Rossmann-like Domain"/>
    <property type="match status" value="1"/>
</dbReference>
<keyword evidence="2" id="KW-0521">NADP</keyword>
<evidence type="ECO:0000256" key="3">
    <source>
        <dbReference type="ARBA" id="ARBA00023002"/>
    </source>
</evidence>
<dbReference type="PANTHER" id="PTHR43639:SF1">
    <property type="entry name" value="SHORT-CHAIN DEHYDROGENASE_REDUCTASE FAMILY PROTEIN"/>
    <property type="match status" value="1"/>
</dbReference>
<accession>A0A4U0ZET1</accession>
<evidence type="ECO:0000256" key="2">
    <source>
        <dbReference type="ARBA" id="ARBA00022857"/>
    </source>
</evidence>
<keyword evidence="3" id="KW-0560">Oxidoreductase</keyword>
<dbReference type="PANTHER" id="PTHR43639">
    <property type="entry name" value="OXIDOREDUCTASE, SHORT-CHAIN DEHYDROGENASE/REDUCTASE FAMILY (AFU_ORTHOLOGUE AFUA_5G02870)"/>
    <property type="match status" value="1"/>
</dbReference>
<dbReference type="PRINTS" id="PR00080">
    <property type="entry name" value="SDRFAMILY"/>
</dbReference>
<dbReference type="RefSeq" id="WP_136782904.1">
    <property type="nucleotide sequence ID" value="NZ_SWCO01000008.1"/>
</dbReference>
<proteinExistence type="inferred from homology"/>
<evidence type="ECO:0000313" key="5">
    <source>
        <dbReference type="Proteomes" id="UP000305471"/>
    </source>
</evidence>
<dbReference type="FunFam" id="3.40.50.720:FF:000374">
    <property type="entry name" value="3-oxoacyl-(Acyl-carrier-protein) reductase"/>
    <property type="match status" value="1"/>
</dbReference>
<evidence type="ECO:0000313" key="4">
    <source>
        <dbReference type="EMBL" id="TKB02375.1"/>
    </source>
</evidence>
<dbReference type="PRINTS" id="PR00081">
    <property type="entry name" value="GDHRDH"/>
</dbReference>
<comment type="caution">
    <text evidence="4">The sequence shown here is derived from an EMBL/GenBank/DDBJ whole genome shotgun (WGS) entry which is preliminary data.</text>
</comment>
<dbReference type="OrthoDB" id="20590at2"/>
<sequence length="251" mass="26494">MAIALITGGSRGLGRAGALALAEKGVDVVITYNTNKAAAVEVVKEIQSYGRKACALPLNTAVSHYSFPEFLVTLKEVLNSQFGKQAITYLVNNAGIGLNASFTATSIKQFDTLFDMHVKGPYFLTQTLLPIIEDGGAILNISSGLARFCFPGNSAYGMAKGAVEVMTRYLAAELGNRNIRVNTLAPGAVETDFGGGYIRDNCEVNNAIASQTALGRVGKPEDIGGVMAALLSDDCYWVNGQRIEASGGMKL</sequence>
<dbReference type="InterPro" id="IPR036291">
    <property type="entry name" value="NAD(P)-bd_dom_sf"/>
</dbReference>
<dbReference type="GO" id="GO:0016491">
    <property type="term" value="F:oxidoreductase activity"/>
    <property type="evidence" value="ECO:0007669"/>
    <property type="project" value="UniProtKB-KW"/>
</dbReference>
<name>A0A4U0ZET1_9ALTE</name>
<comment type="similarity">
    <text evidence="1">Belongs to the short-chain dehydrogenases/reductases (SDR) family.</text>
</comment>
<dbReference type="Pfam" id="PF13561">
    <property type="entry name" value="adh_short_C2"/>
    <property type="match status" value="1"/>
</dbReference>
<dbReference type="EMBL" id="SWCO01000008">
    <property type="protein sequence ID" value="TKB02375.1"/>
    <property type="molecule type" value="Genomic_DNA"/>
</dbReference>
<evidence type="ECO:0000256" key="1">
    <source>
        <dbReference type="ARBA" id="ARBA00006484"/>
    </source>
</evidence>
<reference evidence="4 5" key="1">
    <citation type="submission" date="2019-04" db="EMBL/GenBank/DDBJ databases">
        <title>Alteromonas portus sp. nov., an alginate lyase-excreting marine bacterium.</title>
        <authorList>
            <person name="Huang H."/>
            <person name="Mo K."/>
            <person name="Bao S."/>
        </authorList>
    </citation>
    <scope>NUCLEOTIDE SEQUENCE [LARGE SCALE GENOMIC DNA]</scope>
    <source>
        <strain evidence="4 5">HB161718</strain>
    </source>
</reference>
<dbReference type="InterPro" id="IPR002347">
    <property type="entry name" value="SDR_fam"/>
</dbReference>
<dbReference type="SUPFAM" id="SSF51735">
    <property type="entry name" value="NAD(P)-binding Rossmann-fold domains"/>
    <property type="match status" value="1"/>
</dbReference>
<gene>
    <name evidence="4" type="ORF">E5672_14815</name>
</gene>
<dbReference type="Proteomes" id="UP000305471">
    <property type="component" value="Unassembled WGS sequence"/>
</dbReference>
<protein>
    <submittedName>
        <fullName evidence="4">SDR family oxidoreductase</fullName>
    </submittedName>
</protein>
<organism evidence="4 5">
    <name type="scientific">Alteromonas portus</name>
    <dbReference type="NCBI Taxonomy" id="2565549"/>
    <lineage>
        <taxon>Bacteria</taxon>
        <taxon>Pseudomonadati</taxon>
        <taxon>Pseudomonadota</taxon>
        <taxon>Gammaproteobacteria</taxon>
        <taxon>Alteromonadales</taxon>
        <taxon>Alteromonadaceae</taxon>
        <taxon>Alteromonas/Salinimonas group</taxon>
        <taxon>Alteromonas</taxon>
    </lineage>
</organism>
<dbReference type="AlphaFoldDB" id="A0A4U0ZET1"/>
<keyword evidence="5" id="KW-1185">Reference proteome</keyword>